<dbReference type="AlphaFoldDB" id="A0A8S1DL65"/>
<sequence>METSIKTCVQRVNIMEWPRQWQSAVQRQPSSIVHRRTARDSVPAFPATRAHLTGHSSEASTSDEMD</sequence>
<evidence type="ECO:0000256" key="1">
    <source>
        <dbReference type="SAM" id="MobiDB-lite"/>
    </source>
</evidence>
<feature type="region of interest" description="Disordered" evidence="1">
    <location>
        <begin position="32"/>
        <end position="66"/>
    </location>
</feature>
<name>A0A8S1DL65_9INSE</name>
<organism evidence="2 3">
    <name type="scientific">Cloeon dipterum</name>
    <dbReference type="NCBI Taxonomy" id="197152"/>
    <lineage>
        <taxon>Eukaryota</taxon>
        <taxon>Metazoa</taxon>
        <taxon>Ecdysozoa</taxon>
        <taxon>Arthropoda</taxon>
        <taxon>Hexapoda</taxon>
        <taxon>Insecta</taxon>
        <taxon>Pterygota</taxon>
        <taxon>Palaeoptera</taxon>
        <taxon>Ephemeroptera</taxon>
        <taxon>Pisciforma</taxon>
        <taxon>Baetidae</taxon>
        <taxon>Cloeon</taxon>
    </lineage>
</organism>
<evidence type="ECO:0000313" key="3">
    <source>
        <dbReference type="Proteomes" id="UP000494165"/>
    </source>
</evidence>
<evidence type="ECO:0000313" key="2">
    <source>
        <dbReference type="EMBL" id="CAB3381314.1"/>
    </source>
</evidence>
<dbReference type="EMBL" id="CADEPI010000231">
    <property type="protein sequence ID" value="CAB3381314.1"/>
    <property type="molecule type" value="Genomic_DNA"/>
</dbReference>
<comment type="caution">
    <text evidence="2">The sequence shown here is derived from an EMBL/GenBank/DDBJ whole genome shotgun (WGS) entry which is preliminary data.</text>
</comment>
<dbReference type="Proteomes" id="UP000494165">
    <property type="component" value="Unassembled WGS sequence"/>
</dbReference>
<keyword evidence="3" id="KW-1185">Reference proteome</keyword>
<proteinExistence type="predicted"/>
<accession>A0A8S1DL65</accession>
<protein>
    <submittedName>
        <fullName evidence="2">Uncharacterized protein</fullName>
    </submittedName>
</protein>
<reference evidence="2 3" key="1">
    <citation type="submission" date="2020-04" db="EMBL/GenBank/DDBJ databases">
        <authorList>
            <person name="Alioto T."/>
            <person name="Alioto T."/>
            <person name="Gomez Garrido J."/>
        </authorList>
    </citation>
    <scope>NUCLEOTIDE SEQUENCE [LARGE SCALE GENOMIC DNA]</scope>
</reference>
<gene>
    <name evidence="2" type="ORF">CLODIP_2_CD11118</name>
</gene>